<name>A0A1H3G6L9_9FLAO</name>
<organism evidence="1 2">
    <name type="scientific">Flavobacterium degerlachei</name>
    <dbReference type="NCBI Taxonomy" id="229203"/>
    <lineage>
        <taxon>Bacteria</taxon>
        <taxon>Pseudomonadati</taxon>
        <taxon>Bacteroidota</taxon>
        <taxon>Flavobacteriia</taxon>
        <taxon>Flavobacteriales</taxon>
        <taxon>Flavobacteriaceae</taxon>
        <taxon>Flavobacterium</taxon>
    </lineage>
</organism>
<protein>
    <submittedName>
        <fullName evidence="1">Uncharacterized protein</fullName>
    </submittedName>
</protein>
<keyword evidence="2" id="KW-1185">Reference proteome</keyword>
<dbReference type="EMBL" id="FNMV01000020">
    <property type="protein sequence ID" value="SDX98278.1"/>
    <property type="molecule type" value="Genomic_DNA"/>
</dbReference>
<accession>A0A1H3G6L9</accession>
<dbReference type="Proteomes" id="UP000198569">
    <property type="component" value="Unassembled WGS sequence"/>
</dbReference>
<dbReference type="AlphaFoldDB" id="A0A1H3G6L9"/>
<reference evidence="2" key="1">
    <citation type="submission" date="2016-10" db="EMBL/GenBank/DDBJ databases">
        <authorList>
            <person name="Varghese N."/>
            <person name="Submissions S."/>
        </authorList>
    </citation>
    <scope>NUCLEOTIDE SEQUENCE [LARGE SCALE GENOMIC DNA]</scope>
    <source>
        <strain evidence="2">DSM 15718</strain>
    </source>
</reference>
<evidence type="ECO:0000313" key="2">
    <source>
        <dbReference type="Proteomes" id="UP000198569"/>
    </source>
</evidence>
<proteinExistence type="predicted"/>
<evidence type="ECO:0000313" key="1">
    <source>
        <dbReference type="EMBL" id="SDX98278.1"/>
    </source>
</evidence>
<sequence>MAFSIKINNKKYKFAFVLYNPLYIVRQNKFIKYGVAY</sequence>
<dbReference type="STRING" id="229203.SAMN05444338_12011"/>
<gene>
    <name evidence="1" type="ORF">SAMN05444338_12011</name>
</gene>